<feature type="region of interest" description="Disordered" evidence="1">
    <location>
        <begin position="207"/>
        <end position="240"/>
    </location>
</feature>
<dbReference type="Proteomes" id="UP001201980">
    <property type="component" value="Unassembled WGS sequence"/>
</dbReference>
<sequence>MLTWSSFRIKSQVGKEYTMIVSSLNDSENGVVLYGGRPHDSGSSSEEYEGQERLLPPRHLSISISIRTLDPSLSYGRLRLPRLPPSPWPVSSVDTGALPQALPGGIVFTERVRGHENTNPKGCDYPRQNEGEPWAFTFKYKLSKNKELGCDKDSGNCPHKKTSQETFGYVAMNKCGYRSSDHDQIQRSGYIDVGCGEFLWAAWKLGGGDGDGDEDESENGHQDSNAIGSRLDADDVPRDT</sequence>
<feature type="compositionally biased region" description="Basic and acidic residues" evidence="1">
    <location>
        <begin position="231"/>
        <end position="240"/>
    </location>
</feature>
<comment type="caution">
    <text evidence="2">The sequence shown here is derived from an EMBL/GenBank/DDBJ whole genome shotgun (WGS) entry which is preliminary data.</text>
</comment>
<evidence type="ECO:0000313" key="2">
    <source>
        <dbReference type="EMBL" id="KAJ2901024.1"/>
    </source>
</evidence>
<accession>A0AAD5RPF8</accession>
<dbReference type="AlphaFoldDB" id="A0AAD5RPF8"/>
<reference evidence="2" key="1">
    <citation type="submission" date="2022-07" db="EMBL/GenBank/DDBJ databases">
        <title>Draft genome sequence of Zalerion maritima ATCC 34329, a (micro)plastics degrading marine fungus.</title>
        <authorList>
            <person name="Paco A."/>
            <person name="Goncalves M.F.M."/>
            <person name="Rocha-Santos T.A.P."/>
            <person name="Alves A."/>
        </authorList>
    </citation>
    <scope>NUCLEOTIDE SEQUENCE</scope>
    <source>
        <strain evidence="2">ATCC 34329</strain>
    </source>
</reference>
<organism evidence="2 3">
    <name type="scientific">Zalerion maritima</name>
    <dbReference type="NCBI Taxonomy" id="339359"/>
    <lineage>
        <taxon>Eukaryota</taxon>
        <taxon>Fungi</taxon>
        <taxon>Dikarya</taxon>
        <taxon>Ascomycota</taxon>
        <taxon>Pezizomycotina</taxon>
        <taxon>Sordariomycetes</taxon>
        <taxon>Lulworthiomycetidae</taxon>
        <taxon>Lulworthiales</taxon>
        <taxon>Lulworthiaceae</taxon>
        <taxon>Zalerion</taxon>
    </lineage>
</organism>
<gene>
    <name evidence="2" type="ORF">MKZ38_002150</name>
</gene>
<evidence type="ECO:0000256" key="1">
    <source>
        <dbReference type="SAM" id="MobiDB-lite"/>
    </source>
</evidence>
<dbReference type="EMBL" id="JAKWBI020000162">
    <property type="protein sequence ID" value="KAJ2901024.1"/>
    <property type="molecule type" value="Genomic_DNA"/>
</dbReference>
<protein>
    <submittedName>
        <fullName evidence="2">Uncharacterized protein</fullName>
    </submittedName>
</protein>
<keyword evidence="3" id="KW-1185">Reference proteome</keyword>
<proteinExistence type="predicted"/>
<evidence type="ECO:0000313" key="3">
    <source>
        <dbReference type="Proteomes" id="UP001201980"/>
    </source>
</evidence>
<name>A0AAD5RPF8_9PEZI</name>